<dbReference type="RefSeq" id="XP_068356383.1">
    <property type="nucleotide sequence ID" value="XM_068506791.1"/>
</dbReference>
<protein>
    <submittedName>
        <fullName evidence="1">Uncharacterized protein</fullName>
    </submittedName>
</protein>
<dbReference type="EMBL" id="MLAK01000835">
    <property type="protein sequence ID" value="OHT03247.1"/>
    <property type="molecule type" value="Genomic_DNA"/>
</dbReference>
<sequence length="215" mass="25566">MRRIHEYAFIDQETTNKFLKHSAYLEGFQICQRDGKFSSNLRFYCKIGGRNKKIASNEHAHDICYFHFSFHRVEIEKISESQKEFLSKNSPTEEPKTVYIFNTNGSNCLDHNHTLDSRPFIRNILSIETKEQIYDFYKMEASIKFLQNYLFNVHDIEIERRDITKLISSMKHSVSVLETEQLKKYHLENGGFVAIKEKIYNENGTKKLQEKLFFQ</sequence>
<dbReference type="GeneID" id="94841495"/>
<proteinExistence type="predicted"/>
<evidence type="ECO:0000313" key="1">
    <source>
        <dbReference type="EMBL" id="OHT03247.1"/>
    </source>
</evidence>
<keyword evidence="2" id="KW-1185">Reference proteome</keyword>
<dbReference type="AlphaFoldDB" id="A0A1J4JVU0"/>
<gene>
    <name evidence="1" type="ORF">TRFO_29443</name>
</gene>
<accession>A0A1J4JVU0</accession>
<dbReference type="VEuPathDB" id="TrichDB:TRFO_29443"/>
<comment type="caution">
    <text evidence="1">The sequence shown here is derived from an EMBL/GenBank/DDBJ whole genome shotgun (WGS) entry which is preliminary data.</text>
</comment>
<evidence type="ECO:0000313" key="2">
    <source>
        <dbReference type="Proteomes" id="UP000179807"/>
    </source>
</evidence>
<organism evidence="1 2">
    <name type="scientific">Tritrichomonas foetus</name>
    <dbReference type="NCBI Taxonomy" id="1144522"/>
    <lineage>
        <taxon>Eukaryota</taxon>
        <taxon>Metamonada</taxon>
        <taxon>Parabasalia</taxon>
        <taxon>Tritrichomonadida</taxon>
        <taxon>Tritrichomonadidae</taxon>
        <taxon>Tritrichomonas</taxon>
    </lineage>
</organism>
<dbReference type="Proteomes" id="UP000179807">
    <property type="component" value="Unassembled WGS sequence"/>
</dbReference>
<name>A0A1J4JVU0_9EUKA</name>
<reference evidence="1" key="1">
    <citation type="submission" date="2016-10" db="EMBL/GenBank/DDBJ databases">
        <authorList>
            <person name="Benchimol M."/>
            <person name="Almeida L.G."/>
            <person name="Vasconcelos A.T."/>
            <person name="Perreira-Neves A."/>
            <person name="Rosa I.A."/>
            <person name="Tasca T."/>
            <person name="Bogo M.R."/>
            <person name="de Souza W."/>
        </authorList>
    </citation>
    <scope>NUCLEOTIDE SEQUENCE [LARGE SCALE GENOMIC DNA]</scope>
    <source>
        <strain evidence="1">K</strain>
    </source>
</reference>